<evidence type="ECO:0000256" key="6">
    <source>
        <dbReference type="ARBA" id="ARBA00022741"/>
    </source>
</evidence>
<dbReference type="Pfam" id="PF00294">
    <property type="entry name" value="PfkB"/>
    <property type="match status" value="1"/>
</dbReference>
<name>A0ABS0DEQ9_9NOCA</name>
<protein>
    <recommendedName>
        <fullName evidence="3 12">Ribokinase</fullName>
        <shortName evidence="12">RK</shortName>
        <ecNumber evidence="2 12">2.7.1.15</ecNumber>
    </recommendedName>
</protein>
<keyword evidence="11 12" id="KW-0119">Carbohydrate metabolism</keyword>
<dbReference type="Proteomes" id="UP000707731">
    <property type="component" value="Unassembled WGS sequence"/>
</dbReference>
<dbReference type="SUPFAM" id="SSF53613">
    <property type="entry name" value="Ribokinase-like"/>
    <property type="match status" value="1"/>
</dbReference>
<dbReference type="InterPro" id="IPR002139">
    <property type="entry name" value="Ribo/fructo_kinase"/>
</dbReference>
<feature type="binding site" evidence="12">
    <location>
        <position position="278"/>
    </location>
    <ligand>
        <name>K(+)</name>
        <dbReference type="ChEBI" id="CHEBI:29103"/>
    </ligand>
</feature>
<comment type="cofactor">
    <cofactor evidence="12">
        <name>Mg(2+)</name>
        <dbReference type="ChEBI" id="CHEBI:18420"/>
    </cofactor>
    <text evidence="12">Requires a divalent cation, most likely magnesium in vivo, as an electrophilic catalyst to aid phosphoryl group transfer. It is the chelate of the metal and the nucleotide that is the actual substrate.</text>
</comment>
<evidence type="ECO:0000256" key="3">
    <source>
        <dbReference type="ARBA" id="ARBA00016943"/>
    </source>
</evidence>
<proteinExistence type="inferred from homology"/>
<dbReference type="CDD" id="cd01174">
    <property type="entry name" value="ribokinase"/>
    <property type="match status" value="1"/>
</dbReference>
<feature type="domain" description="Carbohydrate kinase PfkB" evidence="13">
    <location>
        <begin position="19"/>
        <end position="289"/>
    </location>
</feature>
<dbReference type="PRINTS" id="PR00990">
    <property type="entry name" value="RIBOKINASE"/>
</dbReference>
<keyword evidence="4 12" id="KW-0808">Transferase</keyword>
<feature type="binding site" evidence="12">
    <location>
        <position position="244"/>
    </location>
    <ligand>
        <name>K(+)</name>
        <dbReference type="ChEBI" id="CHEBI:29103"/>
    </ligand>
</feature>
<keyword evidence="6 12" id="KW-0547">Nucleotide-binding</keyword>
<dbReference type="Gene3D" id="3.40.1190.20">
    <property type="match status" value="1"/>
</dbReference>
<keyword evidence="10 12" id="KW-0630">Potassium</keyword>
<keyword evidence="9 12" id="KW-0460">Magnesium</keyword>
<feature type="binding site" evidence="12">
    <location>
        <begin position="249"/>
        <end position="250"/>
    </location>
    <ligand>
        <name>ATP</name>
        <dbReference type="ChEBI" id="CHEBI:30616"/>
    </ligand>
</feature>
<dbReference type="HAMAP" id="MF_01987">
    <property type="entry name" value="Ribokinase"/>
    <property type="match status" value="1"/>
</dbReference>
<reference evidence="14 15" key="1">
    <citation type="submission" date="2020-10" db="EMBL/GenBank/DDBJ databases">
        <title>Identification of Nocardia species via Next-generation sequencing and recognition of intraspecies genetic diversity.</title>
        <authorList>
            <person name="Li P."/>
            <person name="Li P."/>
            <person name="Lu B."/>
        </authorList>
    </citation>
    <scope>NUCLEOTIDE SEQUENCE [LARGE SCALE GENOMIC DNA]</scope>
    <source>
        <strain evidence="14 15">BJ06-0143</strain>
    </source>
</reference>
<dbReference type="EMBL" id="JADLQN010000004">
    <property type="protein sequence ID" value="MBF6356952.1"/>
    <property type="molecule type" value="Genomic_DNA"/>
</dbReference>
<feature type="binding site" evidence="12">
    <location>
        <position position="283"/>
    </location>
    <ligand>
        <name>K(+)</name>
        <dbReference type="ChEBI" id="CHEBI:29103"/>
    </ligand>
</feature>
<comment type="similarity">
    <text evidence="1">Belongs to the carbohydrate kinase pfkB family.</text>
</comment>
<sequence length="300" mass="30563">MDVLGTDIGAERARRAPVIAVLGSVNMDLVTTVTRRPEPGETIAGRDFATVPGGKGANQAVAASRSGGRVRFLGAVGSDVFAPRLRELLGESGVGIERLRTVEGPSGIATIVVEGDGENSIIVVGGANATVTELDADDLAVVADADMLLCQLELPVPTVAAALRHARAHSTITMLNPSPVRDLPDGLWADVDIAVVNRDEARRLGAVLDRIPHVVTTLGADGAHHRGPDGSELSVPGPAVPVVDTTGAGDAFTGALAVAWRRGPRRALPWACAAGALATTTLGASAAIPDHAAIAALLGR</sequence>
<dbReference type="InterPro" id="IPR029056">
    <property type="entry name" value="Ribokinase-like"/>
</dbReference>
<keyword evidence="7 12" id="KW-0418">Kinase</keyword>
<dbReference type="InterPro" id="IPR011877">
    <property type="entry name" value="Ribokinase"/>
</dbReference>
<evidence type="ECO:0000256" key="2">
    <source>
        <dbReference type="ARBA" id="ARBA00012035"/>
    </source>
</evidence>
<evidence type="ECO:0000256" key="12">
    <source>
        <dbReference type="HAMAP-Rule" id="MF_01987"/>
    </source>
</evidence>
<dbReference type="PANTHER" id="PTHR10584">
    <property type="entry name" value="SUGAR KINASE"/>
    <property type="match status" value="1"/>
</dbReference>
<evidence type="ECO:0000256" key="1">
    <source>
        <dbReference type="ARBA" id="ARBA00005380"/>
    </source>
</evidence>
<evidence type="ECO:0000256" key="7">
    <source>
        <dbReference type="ARBA" id="ARBA00022777"/>
    </source>
</evidence>
<comment type="caution">
    <text evidence="14">The sequence shown here is derived from an EMBL/GenBank/DDBJ whole genome shotgun (WGS) entry which is preliminary data.</text>
</comment>
<feature type="binding site" evidence="12">
    <location>
        <position position="197"/>
    </location>
    <ligand>
        <name>ATP</name>
        <dbReference type="ChEBI" id="CHEBI:30616"/>
    </ligand>
</feature>
<comment type="activity regulation">
    <text evidence="12">Activated by a monovalent cation that binds near, but not in, the active site. The most likely occupant of the site in vivo is potassium. Ion binding induces a conformational change that may alter substrate affinity.</text>
</comment>
<comment type="subunit">
    <text evidence="12">Homodimer.</text>
</comment>
<evidence type="ECO:0000256" key="8">
    <source>
        <dbReference type="ARBA" id="ARBA00022840"/>
    </source>
</evidence>
<evidence type="ECO:0000313" key="15">
    <source>
        <dbReference type="Proteomes" id="UP000707731"/>
    </source>
</evidence>
<evidence type="ECO:0000256" key="10">
    <source>
        <dbReference type="ARBA" id="ARBA00022958"/>
    </source>
</evidence>
<accession>A0ABS0DEQ9</accession>
<feature type="binding site" evidence="12">
    <location>
        <begin position="26"/>
        <end position="28"/>
    </location>
    <ligand>
        <name>substrate</name>
    </ligand>
</feature>
<feature type="binding site" evidence="12">
    <location>
        <begin position="54"/>
        <end position="58"/>
    </location>
    <ligand>
        <name>substrate</name>
    </ligand>
</feature>
<feature type="binding site" evidence="12">
    <location>
        <position position="281"/>
    </location>
    <ligand>
        <name>K(+)</name>
        <dbReference type="ChEBI" id="CHEBI:29103"/>
    </ligand>
</feature>
<comment type="subcellular location">
    <subcellularLocation>
        <location evidence="12">Cytoplasm</location>
    </subcellularLocation>
</comment>
<dbReference type="InterPro" id="IPR002173">
    <property type="entry name" value="Carboh/pur_kinase_PfkB_CS"/>
</dbReference>
<feature type="binding site" evidence="12">
    <location>
        <position position="153"/>
    </location>
    <ligand>
        <name>substrate</name>
    </ligand>
</feature>
<comment type="catalytic activity">
    <reaction evidence="12">
        <text>D-ribose + ATP = D-ribose 5-phosphate + ADP + H(+)</text>
        <dbReference type="Rhea" id="RHEA:13697"/>
        <dbReference type="ChEBI" id="CHEBI:15378"/>
        <dbReference type="ChEBI" id="CHEBI:30616"/>
        <dbReference type="ChEBI" id="CHEBI:47013"/>
        <dbReference type="ChEBI" id="CHEBI:78346"/>
        <dbReference type="ChEBI" id="CHEBI:456216"/>
        <dbReference type="EC" id="2.7.1.15"/>
    </reaction>
</comment>
<dbReference type="RefSeq" id="WP_195003812.1">
    <property type="nucleotide sequence ID" value="NZ_JADLQN010000004.1"/>
</dbReference>
<evidence type="ECO:0000256" key="9">
    <source>
        <dbReference type="ARBA" id="ARBA00022842"/>
    </source>
</evidence>
<organism evidence="14 15">
    <name type="scientific">Nocardia higoensis</name>
    <dbReference type="NCBI Taxonomy" id="228599"/>
    <lineage>
        <taxon>Bacteria</taxon>
        <taxon>Bacillati</taxon>
        <taxon>Actinomycetota</taxon>
        <taxon>Actinomycetes</taxon>
        <taxon>Mycobacteriales</taxon>
        <taxon>Nocardiaceae</taxon>
        <taxon>Nocardia</taxon>
    </lineage>
</organism>
<evidence type="ECO:0000256" key="4">
    <source>
        <dbReference type="ARBA" id="ARBA00022679"/>
    </source>
</evidence>
<comment type="pathway">
    <text evidence="12">Carbohydrate metabolism; D-ribose degradation; D-ribose 5-phosphate from beta-D-ribopyranose: step 2/2.</text>
</comment>
<comment type="caution">
    <text evidence="12">Lacks conserved residue(s) required for the propagation of feature annotation.</text>
</comment>
<feature type="active site" description="Proton acceptor" evidence="12">
    <location>
        <position position="250"/>
    </location>
</feature>
<dbReference type="PANTHER" id="PTHR10584:SF166">
    <property type="entry name" value="RIBOKINASE"/>
    <property type="match status" value="1"/>
</dbReference>
<keyword evidence="15" id="KW-1185">Reference proteome</keyword>
<dbReference type="EC" id="2.7.1.15" evidence="2 12"/>
<comment type="function">
    <text evidence="12">Catalyzes the phosphorylation of ribose at O-5 in a reaction requiring ATP and magnesium. The resulting D-ribose-5-phosphate can then be used either for sythesis of nucleotides, histidine, and tryptophan, or as a component of the pentose phosphate pathway.</text>
</comment>
<evidence type="ECO:0000256" key="5">
    <source>
        <dbReference type="ARBA" id="ARBA00022723"/>
    </source>
</evidence>
<feature type="binding site" evidence="12">
    <location>
        <begin position="217"/>
        <end position="222"/>
    </location>
    <ligand>
        <name>ATP</name>
        <dbReference type="ChEBI" id="CHEBI:30616"/>
    </ligand>
</feature>
<dbReference type="InterPro" id="IPR011611">
    <property type="entry name" value="PfkB_dom"/>
</dbReference>
<dbReference type="PROSITE" id="PS00584">
    <property type="entry name" value="PFKB_KINASES_2"/>
    <property type="match status" value="1"/>
</dbReference>
<evidence type="ECO:0000259" key="13">
    <source>
        <dbReference type="Pfam" id="PF00294"/>
    </source>
</evidence>
<feature type="binding site" evidence="12">
    <location>
        <position position="250"/>
    </location>
    <ligand>
        <name>substrate</name>
    </ligand>
</feature>
<feature type="binding site" evidence="12">
    <location>
        <position position="246"/>
    </location>
    <ligand>
        <name>K(+)</name>
        <dbReference type="ChEBI" id="CHEBI:29103"/>
    </ligand>
</feature>
<keyword evidence="12" id="KW-0963">Cytoplasm</keyword>
<comment type="similarity">
    <text evidence="12">Belongs to the carbohydrate kinase PfkB family. Ribokinase subfamily.</text>
</comment>
<keyword evidence="5 12" id="KW-0479">Metal-binding</keyword>
<gene>
    <name evidence="12" type="primary">rbsK</name>
    <name evidence="14" type="ORF">IU449_20800</name>
</gene>
<evidence type="ECO:0000256" key="11">
    <source>
        <dbReference type="ARBA" id="ARBA00023277"/>
    </source>
</evidence>
<keyword evidence="8 12" id="KW-0067">ATP-binding</keyword>
<evidence type="ECO:0000313" key="14">
    <source>
        <dbReference type="EMBL" id="MBF6356952.1"/>
    </source>
</evidence>